<dbReference type="PROSITE" id="PS01246">
    <property type="entry name" value="UPF0003"/>
    <property type="match status" value="1"/>
</dbReference>
<keyword evidence="6 7" id="KW-0472">Membrane</keyword>
<dbReference type="Pfam" id="PF21082">
    <property type="entry name" value="MS_channel_3rd"/>
    <property type="match status" value="1"/>
</dbReference>
<feature type="transmembrane region" description="Helical" evidence="7">
    <location>
        <begin position="20"/>
        <end position="41"/>
    </location>
</feature>
<evidence type="ECO:0000256" key="5">
    <source>
        <dbReference type="ARBA" id="ARBA00022989"/>
    </source>
</evidence>
<dbReference type="Gene3D" id="2.30.30.60">
    <property type="match status" value="1"/>
</dbReference>
<feature type="transmembrane region" description="Helical" evidence="7">
    <location>
        <begin position="90"/>
        <end position="107"/>
    </location>
</feature>
<evidence type="ECO:0000313" key="11">
    <source>
        <dbReference type="Proteomes" id="UP001571980"/>
    </source>
</evidence>
<dbReference type="Gene3D" id="3.30.70.100">
    <property type="match status" value="1"/>
</dbReference>
<evidence type="ECO:0000259" key="9">
    <source>
        <dbReference type="Pfam" id="PF21082"/>
    </source>
</evidence>
<sequence length="345" mass="38761">MVENATLELIGGVSLTLDSLFSAIASVVIGLILAEVFYRWILNLSKNTKYVWIFNEDTAKLLRNFIIIGSLLSAFDTLGLFDIVVFGSKLSKIIGGFLLFYISYLIGKKVQDYWLIKEGAEAQIKAKIFYYTLVTIAFFLALNIAGFSGKLTTIIAAAGITGIVLGFSAQTVVANFISGIFMYFDKPLKIGDPVEVGGYSGIVHDIRILSTRIRTWDGLLVRIPNEKLFNSEIKNLAKYPARRVDVIVGIAYKEDVKRAIKVIKETLEKMPYVLAEPEPSIFIDELGDSSVNIAVRAWAPSEKWFDVRTQILEKIKEALDREGIEIPFPQRVNWFAEELRVKLER</sequence>
<dbReference type="InterPro" id="IPR006685">
    <property type="entry name" value="MscS_channel_2nd"/>
</dbReference>
<gene>
    <name evidence="10" type="ORF">P8X34_09975</name>
</gene>
<dbReference type="InterPro" id="IPR011066">
    <property type="entry name" value="MscS_channel_C_sf"/>
</dbReference>
<dbReference type="InterPro" id="IPR006686">
    <property type="entry name" value="MscS_channel_CS"/>
</dbReference>
<keyword evidence="3" id="KW-1003">Cell membrane</keyword>
<proteinExistence type="inferred from homology"/>
<evidence type="ECO:0000256" key="6">
    <source>
        <dbReference type="ARBA" id="ARBA00023136"/>
    </source>
</evidence>
<evidence type="ECO:0000256" key="4">
    <source>
        <dbReference type="ARBA" id="ARBA00022692"/>
    </source>
</evidence>
<feature type="transmembrane region" description="Helical" evidence="7">
    <location>
        <begin position="154"/>
        <end position="184"/>
    </location>
</feature>
<evidence type="ECO:0000313" key="10">
    <source>
        <dbReference type="EMBL" id="MFA4805050.1"/>
    </source>
</evidence>
<dbReference type="Pfam" id="PF00924">
    <property type="entry name" value="MS_channel_2nd"/>
    <property type="match status" value="1"/>
</dbReference>
<dbReference type="InterPro" id="IPR045275">
    <property type="entry name" value="MscS_archaea/bacteria_type"/>
</dbReference>
<dbReference type="InterPro" id="IPR049278">
    <property type="entry name" value="MS_channel_C"/>
</dbReference>
<evidence type="ECO:0000256" key="1">
    <source>
        <dbReference type="ARBA" id="ARBA00004651"/>
    </source>
</evidence>
<accession>A0ABV4T5P7</accession>
<dbReference type="PANTHER" id="PTHR30221:SF20">
    <property type="entry name" value="SMALL-CONDUCTANCE MECHANOSENSITIVE CHANNEL"/>
    <property type="match status" value="1"/>
</dbReference>
<feature type="transmembrane region" description="Helical" evidence="7">
    <location>
        <begin position="128"/>
        <end position="148"/>
    </location>
</feature>
<dbReference type="InterPro" id="IPR023408">
    <property type="entry name" value="MscS_beta-dom_sf"/>
</dbReference>
<dbReference type="Gene3D" id="1.10.287.1260">
    <property type="match status" value="1"/>
</dbReference>
<dbReference type="SUPFAM" id="SSF50182">
    <property type="entry name" value="Sm-like ribonucleoproteins"/>
    <property type="match status" value="1"/>
</dbReference>
<protein>
    <submittedName>
        <fullName evidence="10">Mechanosensitive ion channel family protein</fullName>
    </submittedName>
</protein>
<dbReference type="SUPFAM" id="SSF82861">
    <property type="entry name" value="Mechanosensitive channel protein MscS (YggB), transmembrane region"/>
    <property type="match status" value="1"/>
</dbReference>
<dbReference type="InterPro" id="IPR010920">
    <property type="entry name" value="LSM_dom_sf"/>
</dbReference>
<dbReference type="RefSeq" id="WP_372817155.1">
    <property type="nucleotide sequence ID" value="NZ_CP122538.1"/>
</dbReference>
<name>A0ABV4T5P7_9EURY</name>
<evidence type="ECO:0000256" key="7">
    <source>
        <dbReference type="SAM" id="Phobius"/>
    </source>
</evidence>
<dbReference type="Proteomes" id="UP001571980">
    <property type="component" value="Unassembled WGS sequence"/>
</dbReference>
<evidence type="ECO:0000256" key="2">
    <source>
        <dbReference type="ARBA" id="ARBA00008017"/>
    </source>
</evidence>
<feature type="transmembrane region" description="Helical" evidence="7">
    <location>
        <begin position="61"/>
        <end position="84"/>
    </location>
</feature>
<keyword evidence="11" id="KW-1185">Reference proteome</keyword>
<comment type="caution">
    <text evidence="10">The sequence shown here is derived from an EMBL/GenBank/DDBJ whole genome shotgun (WGS) entry which is preliminary data.</text>
</comment>
<keyword evidence="5 7" id="KW-1133">Transmembrane helix</keyword>
<evidence type="ECO:0000259" key="8">
    <source>
        <dbReference type="Pfam" id="PF00924"/>
    </source>
</evidence>
<dbReference type="SUPFAM" id="SSF82689">
    <property type="entry name" value="Mechanosensitive channel protein MscS (YggB), C-terminal domain"/>
    <property type="match status" value="1"/>
</dbReference>
<organism evidence="10 11">
    <name type="scientific">Pyrococcus kukulkanii</name>
    <dbReference type="NCBI Taxonomy" id="1609559"/>
    <lineage>
        <taxon>Archaea</taxon>
        <taxon>Methanobacteriati</taxon>
        <taxon>Methanobacteriota</taxon>
        <taxon>Thermococci</taxon>
        <taxon>Thermococcales</taxon>
        <taxon>Thermococcaceae</taxon>
        <taxon>Pyrococcus</taxon>
    </lineage>
</organism>
<comment type="subcellular location">
    <subcellularLocation>
        <location evidence="1">Cell membrane</location>
        <topology evidence="1">Multi-pass membrane protein</topology>
    </subcellularLocation>
</comment>
<feature type="domain" description="Mechanosensitive ion channel MscS C-terminal" evidence="9">
    <location>
        <begin position="244"/>
        <end position="326"/>
    </location>
</feature>
<feature type="domain" description="Mechanosensitive ion channel MscS" evidence="8">
    <location>
        <begin position="171"/>
        <end position="237"/>
    </location>
</feature>
<dbReference type="InterPro" id="IPR011014">
    <property type="entry name" value="MscS_channel_TM-2"/>
</dbReference>
<evidence type="ECO:0000256" key="3">
    <source>
        <dbReference type="ARBA" id="ARBA00022475"/>
    </source>
</evidence>
<dbReference type="PANTHER" id="PTHR30221">
    <property type="entry name" value="SMALL-CONDUCTANCE MECHANOSENSITIVE CHANNEL"/>
    <property type="match status" value="1"/>
</dbReference>
<keyword evidence="4 7" id="KW-0812">Transmembrane</keyword>
<dbReference type="EMBL" id="JARRIG010000006">
    <property type="protein sequence ID" value="MFA4805050.1"/>
    <property type="molecule type" value="Genomic_DNA"/>
</dbReference>
<comment type="similarity">
    <text evidence="2">Belongs to the MscS (TC 1.A.23) family.</text>
</comment>
<reference evidence="10 11" key="1">
    <citation type="submission" date="2023-03" db="EMBL/GenBank/DDBJ databases">
        <title>Speciation in Pyrococcus: adaptation to high temperature as a mechanism.</title>
        <authorList>
            <person name="Gu J."/>
        </authorList>
    </citation>
    <scope>NUCLEOTIDE SEQUENCE [LARGE SCALE GENOMIC DNA]</scope>
    <source>
        <strain evidence="10 11">LMOA34</strain>
    </source>
</reference>